<sequence length="534" mass="59859">MTPSDQTFQRDVKRTLLRYTFGPVLLLVALFFALVGASWSYYVVMRSDEVRHLAAEVLDETIADYSARADLAASQNYDPDILRTNASARAAVFQYLYHEVNIDKRGTQFFLLDRKKQLVLGSEKALPPALTDVPEGWGVLARFEAHPETVHAEFLRRAADESSSQDLVIGRSLPHGNGYFLFLIPQESLQRSIRSPYLDFVLTDSYGGTPLATGSSYHPAAGHPQTEKLSADIASANRQTVSYGKGLYFVTEEALQEVPWTLYSILPVTDLIGRYRLGALILASLLLLLLPVLYHSVRQESLARAHAVKEEEQRATAMAEIRRLESQFQPHFLFNTLENIRYMVCLDPQAASRMLLALSGLLRYSIRGTSRLVPLAEDLTYTHHYLEIQTYRFGQRLRYQEQIADELSHALIPRLLFQPLLENAIHYGESADGTLTVSLTIRPDGPNRLTVIVKDAGCGMSGEQLEEIRTMLQSGDDSSAHTGLCNIARRLRLLYGKKAGMSIEAPPAGGFCVTLHLPFQEESEERIHAQNHHC</sequence>
<dbReference type="Gene3D" id="3.30.565.10">
    <property type="entry name" value="Histidine kinase-like ATPase, C-terminal domain"/>
    <property type="match status" value="1"/>
</dbReference>
<dbReference type="InterPro" id="IPR050640">
    <property type="entry name" value="Bact_2-comp_sensor_kinase"/>
</dbReference>
<keyword evidence="1" id="KW-0812">Transmembrane</keyword>
<dbReference type="Proteomes" id="UP000430222">
    <property type="component" value="Unassembled WGS sequence"/>
</dbReference>
<keyword evidence="4" id="KW-1185">Reference proteome</keyword>
<dbReference type="PANTHER" id="PTHR34220">
    <property type="entry name" value="SENSOR HISTIDINE KINASE YPDA"/>
    <property type="match status" value="1"/>
</dbReference>
<dbReference type="GO" id="GO:0000155">
    <property type="term" value="F:phosphorelay sensor kinase activity"/>
    <property type="evidence" value="ECO:0007669"/>
    <property type="project" value="InterPro"/>
</dbReference>
<evidence type="ECO:0000313" key="3">
    <source>
        <dbReference type="EMBL" id="MSV23759.1"/>
    </source>
</evidence>
<keyword evidence="1" id="KW-0472">Membrane</keyword>
<evidence type="ECO:0000259" key="2">
    <source>
        <dbReference type="SMART" id="SM00387"/>
    </source>
</evidence>
<dbReference type="GO" id="GO:0016020">
    <property type="term" value="C:membrane"/>
    <property type="evidence" value="ECO:0007669"/>
    <property type="project" value="InterPro"/>
</dbReference>
<dbReference type="AlphaFoldDB" id="A0A6I2UU27"/>
<reference evidence="3 4" key="1">
    <citation type="submission" date="2019-08" db="EMBL/GenBank/DDBJ databases">
        <title>In-depth cultivation of the pig gut microbiome towards novel bacterial diversity and tailored functional studies.</title>
        <authorList>
            <person name="Wylensek D."/>
            <person name="Hitch T.C.A."/>
            <person name="Clavel T."/>
        </authorList>
    </citation>
    <scope>NUCLEOTIDE SEQUENCE [LARGE SCALE GENOMIC DNA]</scope>
    <source>
        <strain evidence="4">WCA-380-WT-3B3</strain>
    </source>
</reference>
<feature type="transmembrane region" description="Helical" evidence="1">
    <location>
        <begin position="20"/>
        <end position="44"/>
    </location>
</feature>
<protein>
    <submittedName>
        <fullName evidence="3">Sensor histidine kinase</fullName>
    </submittedName>
</protein>
<dbReference type="PANTHER" id="PTHR34220:SF7">
    <property type="entry name" value="SENSOR HISTIDINE KINASE YPDA"/>
    <property type="match status" value="1"/>
</dbReference>
<dbReference type="SUPFAM" id="SSF55874">
    <property type="entry name" value="ATPase domain of HSP90 chaperone/DNA topoisomerase II/histidine kinase"/>
    <property type="match status" value="1"/>
</dbReference>
<dbReference type="InterPro" id="IPR010559">
    <property type="entry name" value="Sig_transdc_His_kin_internal"/>
</dbReference>
<name>A0A6I2UU27_9FIRM</name>
<dbReference type="Pfam" id="PF02518">
    <property type="entry name" value="HATPase_c"/>
    <property type="match status" value="1"/>
</dbReference>
<dbReference type="InterPro" id="IPR036890">
    <property type="entry name" value="HATPase_C_sf"/>
</dbReference>
<keyword evidence="3" id="KW-0808">Transferase</keyword>
<dbReference type="SMART" id="SM00387">
    <property type="entry name" value="HATPase_c"/>
    <property type="match status" value="1"/>
</dbReference>
<dbReference type="InterPro" id="IPR003594">
    <property type="entry name" value="HATPase_dom"/>
</dbReference>
<evidence type="ECO:0000313" key="4">
    <source>
        <dbReference type="Proteomes" id="UP000430222"/>
    </source>
</evidence>
<dbReference type="EMBL" id="VUNL01000001">
    <property type="protein sequence ID" value="MSV23759.1"/>
    <property type="molecule type" value="Genomic_DNA"/>
</dbReference>
<proteinExistence type="predicted"/>
<dbReference type="RefSeq" id="WP_154619503.1">
    <property type="nucleotide sequence ID" value="NZ_JBQHVT010000006.1"/>
</dbReference>
<gene>
    <name evidence="3" type="ORF">FYJ78_00830</name>
</gene>
<keyword evidence="1" id="KW-1133">Transmembrane helix</keyword>
<comment type="caution">
    <text evidence="3">The sequence shown here is derived from an EMBL/GenBank/DDBJ whole genome shotgun (WGS) entry which is preliminary data.</text>
</comment>
<organism evidence="3 4">
    <name type="scientific">Selenomonas montiformis</name>
    <dbReference type="NCBI Taxonomy" id="2652285"/>
    <lineage>
        <taxon>Bacteria</taxon>
        <taxon>Bacillati</taxon>
        <taxon>Bacillota</taxon>
        <taxon>Negativicutes</taxon>
        <taxon>Selenomonadales</taxon>
        <taxon>Selenomonadaceae</taxon>
        <taxon>Selenomonas</taxon>
    </lineage>
</organism>
<evidence type="ECO:0000256" key="1">
    <source>
        <dbReference type="SAM" id="Phobius"/>
    </source>
</evidence>
<dbReference type="Pfam" id="PF06580">
    <property type="entry name" value="His_kinase"/>
    <property type="match status" value="1"/>
</dbReference>
<feature type="domain" description="Histidine kinase/HSP90-like ATPase" evidence="2">
    <location>
        <begin position="408"/>
        <end position="521"/>
    </location>
</feature>
<accession>A0A6I2UU27</accession>
<keyword evidence="3" id="KW-0418">Kinase</keyword>